<dbReference type="SUPFAM" id="SSF49299">
    <property type="entry name" value="PKD domain"/>
    <property type="match status" value="1"/>
</dbReference>
<dbReference type="PROSITE" id="PS50093">
    <property type="entry name" value="PKD"/>
    <property type="match status" value="1"/>
</dbReference>
<dbReference type="PROSITE" id="PS51318">
    <property type="entry name" value="TAT"/>
    <property type="match status" value="1"/>
</dbReference>
<proteinExistence type="predicted"/>
<feature type="domain" description="CBM6" evidence="5">
    <location>
        <begin position="963"/>
        <end position="1095"/>
    </location>
</feature>
<dbReference type="InterPro" id="IPR011041">
    <property type="entry name" value="Quinoprot_gluc/sorb_DH_b-prop"/>
</dbReference>
<protein>
    <recommendedName>
        <fullName evidence="8">PKD domain-containing protein</fullName>
    </recommendedName>
</protein>
<evidence type="ECO:0000256" key="3">
    <source>
        <dbReference type="SAM" id="SignalP"/>
    </source>
</evidence>
<dbReference type="InterPro" id="IPR005084">
    <property type="entry name" value="CBM6"/>
</dbReference>
<dbReference type="InterPro" id="IPR008979">
    <property type="entry name" value="Galactose-bd-like_sf"/>
</dbReference>
<dbReference type="InterPro" id="IPR029010">
    <property type="entry name" value="ThuA-like"/>
</dbReference>
<evidence type="ECO:0008006" key="8">
    <source>
        <dbReference type="Google" id="ProtNLM"/>
    </source>
</evidence>
<dbReference type="InterPro" id="IPR013783">
    <property type="entry name" value="Ig-like_fold"/>
</dbReference>
<dbReference type="SUPFAM" id="SSF49785">
    <property type="entry name" value="Galactose-binding domain-like"/>
    <property type="match status" value="1"/>
</dbReference>
<dbReference type="EMBL" id="AP022870">
    <property type="protein sequence ID" value="BCB80061.1"/>
    <property type="molecule type" value="Genomic_DNA"/>
</dbReference>
<dbReference type="Gene3D" id="2.60.40.10">
    <property type="entry name" value="Immunoglobulins"/>
    <property type="match status" value="1"/>
</dbReference>
<feature type="signal peptide" evidence="3">
    <location>
        <begin position="1"/>
        <end position="35"/>
    </location>
</feature>
<dbReference type="RefSeq" id="WP_173040185.1">
    <property type="nucleotide sequence ID" value="NZ_AP022870.1"/>
</dbReference>
<evidence type="ECO:0000256" key="1">
    <source>
        <dbReference type="ARBA" id="ARBA00022729"/>
    </source>
</evidence>
<dbReference type="Proteomes" id="UP000502508">
    <property type="component" value="Chromosome"/>
</dbReference>
<evidence type="ECO:0000259" key="4">
    <source>
        <dbReference type="PROSITE" id="PS50093"/>
    </source>
</evidence>
<dbReference type="InterPro" id="IPR006311">
    <property type="entry name" value="TAT_signal"/>
</dbReference>
<dbReference type="Pfam" id="PF07995">
    <property type="entry name" value="GSDH"/>
    <property type="match status" value="1"/>
</dbReference>
<evidence type="ECO:0000256" key="2">
    <source>
        <dbReference type="SAM" id="MobiDB-lite"/>
    </source>
</evidence>
<dbReference type="InterPro" id="IPR000601">
    <property type="entry name" value="PKD_dom"/>
</dbReference>
<evidence type="ECO:0000313" key="7">
    <source>
        <dbReference type="Proteomes" id="UP000502508"/>
    </source>
</evidence>
<dbReference type="Gene3D" id="3.40.50.880">
    <property type="match status" value="1"/>
</dbReference>
<evidence type="ECO:0000259" key="5">
    <source>
        <dbReference type="PROSITE" id="PS51175"/>
    </source>
</evidence>
<dbReference type="PANTHER" id="PTHR40469:SF2">
    <property type="entry name" value="GALACTOSE-BINDING DOMAIN-LIKE SUPERFAMILY PROTEIN"/>
    <property type="match status" value="1"/>
</dbReference>
<dbReference type="InterPro" id="IPR006584">
    <property type="entry name" value="Cellulose-bd_IV"/>
</dbReference>
<dbReference type="InterPro" id="IPR011042">
    <property type="entry name" value="6-blade_b-propeller_TolB-like"/>
</dbReference>
<dbReference type="SUPFAM" id="SSF52317">
    <property type="entry name" value="Class I glutamine amidotransferase-like"/>
    <property type="match status" value="1"/>
</dbReference>
<keyword evidence="7" id="KW-1185">Reference proteome</keyword>
<dbReference type="GO" id="GO:0005975">
    <property type="term" value="P:carbohydrate metabolic process"/>
    <property type="evidence" value="ECO:0007669"/>
    <property type="project" value="UniProtKB-ARBA"/>
</dbReference>
<dbReference type="Pfam" id="PF06283">
    <property type="entry name" value="ThuA"/>
    <property type="match status" value="1"/>
</dbReference>
<feature type="compositionally biased region" description="Low complexity" evidence="2">
    <location>
        <begin position="1089"/>
        <end position="1107"/>
    </location>
</feature>
<reference evidence="6 7" key="1">
    <citation type="submission" date="2020-03" db="EMBL/GenBank/DDBJ databases">
        <title>Whole genome shotgun sequence of Phytohabitans flavus NBRC 107702.</title>
        <authorList>
            <person name="Komaki H."/>
            <person name="Tamura T."/>
        </authorList>
    </citation>
    <scope>NUCLEOTIDE SEQUENCE [LARGE SCALE GENOMIC DNA]</scope>
    <source>
        <strain evidence="6 7">NBRC 107702</strain>
    </source>
</reference>
<sequence length="1499" mass="158215">MHTTSIRRRALAAAGALALAAATLVGGPTASPALAEPAPGSTGNQFKVLVFTKSEGATPSSTAAGVAAIQKLGNAQRFAVQVTGDPRKFDRAHLQQYRVVVFLNTAGDVLSDAQQAAFEEYYRDGGGFVGIHSAIEAEPSWSFLTNVLGARASGASAVAPATIKVADRVHPASETLPERWNRTDRWYNFAANVRGVSHVLATVDETTYTGGTMGADHPITWCKDYQGGRSFYTGLGGTAESFGSEDLAAHLGGAIRWAAGVTDGDCGATVLANYQMTVIGAQPNVNEPIGFDVLPDGRVIQTDRRGGVRLHNPATNSTTVLAQIPVYTHSEDGMYGPAIDRDFATNKWVYLYYAPTLNTPAGAAPTTSTDPAAWEVWKGYFQLSRFKFVDGETPSLDLATEQQIMRVPVDRGACCHVAGDIAFDSHNNLWLVTGDDTPSGAGGSGGFSPHNDSVSATGVYQAPFADARRSSTNTNDLRGKALRITVQPDGSYTIPPGNLFAESADPGDKTRPEIYAMGFRNPFRITVDKNDVAFVTDYSPDSSTPQVGRGPAGTGRMMVVDEPANYGWPMCVQPNLPYIEMNWTTSPISPVAPFDCAAPRNTSRHNTGLTSLPTVKKSELWYSFQAPTPCPESYLSTPTQTCPVLWPELGTGGVGPHGAAKYDYDPNLASETKFPEYYDGAIFFGEFTRDTLKEIRLDSQGDILKINSLLNCGQAPTTPTQPFLCDNPMDMKWGPDGNFYLLTYGDGFFNINPDAAMLKFSYVKGLRAPNAVLKATPTNGQAPLNVAFSSDGSNDPDPADSISFAWDFDGNGTTDSIDPNPSYTYTANGVYTARLTVTDSSGKTASANTTITVGNTAPSVTVNVPVEGGFFSWGDNIPWSVTVTDPEDGPIDCSRVEVTFVLGHDEHGHGEANQFGCSGVLPTLADDASHGGYIFGAISARYTDNGANGQPALTTVDQQVIQDKLQQVEFASAQSGTTVGNSADTGAGQQRGSLDPGDWIAINNTVNLQNMTAVTLRTSGGSAATAGQPRFAVQLRLDAVDGPVLATATVNATSGNNAFTSTTVPITDPGGTHKLYLVFQPVSGGRPVASATSTGSSSPARASASPPSHLPGAPPGPGRPTLTTGTHLIDGRQIDMNDNHGLSRRRFLGATAGAAAGAAALGVTGWPSAAAAGGNGVLVPPGKRGIILYTVRDAISRDPLTTSQPSGFRRVLEELARFGYKQVEFAGYTQHANSEGGNNLGNPAGAALLRTWLDDNGLEAEGNHGSIPSTLTDTTLAQFDAACEIAAILGLGHIGTGNDPTSSNFKADWDAAAERWNILGERAMTGFGLKLYTHNHDAAYNFLLDSGPLDALGRPTRSSGVRKLEYFLAQTSKDYVFLEMDIYWAHVAQHRFISYTAADGTVVPNTFNPLAVVQAQPIRFPLFHAKDGARTAEAPGVGSGYVMVPLGTGNIDYGTFFANMGAKGYHNPMYEQDNAPSYAGGGSLGAAAISYENMASLRG</sequence>
<dbReference type="SMART" id="SM00606">
    <property type="entry name" value="CBD_IV"/>
    <property type="match status" value="1"/>
</dbReference>
<dbReference type="Pfam" id="PF03422">
    <property type="entry name" value="CBM_6"/>
    <property type="match status" value="1"/>
</dbReference>
<gene>
    <name evidence="6" type="ORF">Pflav_064710</name>
</gene>
<dbReference type="InterPro" id="IPR012938">
    <property type="entry name" value="Glc/Sorbosone_DH"/>
</dbReference>
<dbReference type="InterPro" id="IPR035986">
    <property type="entry name" value="PKD_dom_sf"/>
</dbReference>
<feature type="chain" id="PRO_5026194490" description="PKD domain-containing protein" evidence="3">
    <location>
        <begin position="36"/>
        <end position="1499"/>
    </location>
</feature>
<dbReference type="Pfam" id="PF18911">
    <property type="entry name" value="PKD_4"/>
    <property type="match status" value="1"/>
</dbReference>
<accession>A0A6F8Y261</accession>
<dbReference type="CDD" id="cd00146">
    <property type="entry name" value="PKD"/>
    <property type="match status" value="1"/>
</dbReference>
<dbReference type="Gene3D" id="2.120.10.30">
    <property type="entry name" value="TolB, C-terminal domain"/>
    <property type="match status" value="1"/>
</dbReference>
<dbReference type="CDD" id="cd04084">
    <property type="entry name" value="CBM6_xylanase-like"/>
    <property type="match status" value="1"/>
</dbReference>
<feature type="compositionally biased region" description="Pro residues" evidence="2">
    <location>
        <begin position="1108"/>
        <end position="1118"/>
    </location>
</feature>
<dbReference type="SUPFAM" id="SSF50952">
    <property type="entry name" value="Soluble quinoprotein glucose dehydrogenase"/>
    <property type="match status" value="1"/>
</dbReference>
<dbReference type="InterPro" id="IPR029062">
    <property type="entry name" value="Class_I_gatase-like"/>
</dbReference>
<dbReference type="Gene3D" id="3.20.20.150">
    <property type="entry name" value="Divalent-metal-dependent TIM barrel enzymes"/>
    <property type="match status" value="1"/>
</dbReference>
<dbReference type="PANTHER" id="PTHR40469">
    <property type="entry name" value="SECRETED GLYCOSYL HYDROLASE"/>
    <property type="match status" value="1"/>
</dbReference>
<dbReference type="SUPFAM" id="SSF51658">
    <property type="entry name" value="Xylose isomerase-like"/>
    <property type="match status" value="1"/>
</dbReference>
<dbReference type="Gene3D" id="2.60.120.260">
    <property type="entry name" value="Galactose-binding domain-like"/>
    <property type="match status" value="1"/>
</dbReference>
<evidence type="ECO:0000313" key="6">
    <source>
        <dbReference type="EMBL" id="BCB80061.1"/>
    </source>
</evidence>
<dbReference type="InterPro" id="IPR036237">
    <property type="entry name" value="Xyl_isomerase-like_sf"/>
</dbReference>
<feature type="domain" description="PKD" evidence="4">
    <location>
        <begin position="769"/>
        <end position="853"/>
    </location>
</feature>
<reference evidence="6 7" key="2">
    <citation type="submission" date="2020-03" db="EMBL/GenBank/DDBJ databases">
        <authorList>
            <person name="Ichikawa N."/>
            <person name="Kimura A."/>
            <person name="Kitahashi Y."/>
            <person name="Uohara A."/>
        </authorList>
    </citation>
    <scope>NUCLEOTIDE SEQUENCE [LARGE SCALE GENOMIC DNA]</scope>
    <source>
        <strain evidence="6 7">NBRC 107702</strain>
    </source>
</reference>
<dbReference type="InterPro" id="IPR022409">
    <property type="entry name" value="PKD/Chitinase_dom"/>
</dbReference>
<dbReference type="PROSITE" id="PS51175">
    <property type="entry name" value="CBM6"/>
    <property type="match status" value="1"/>
</dbReference>
<feature type="region of interest" description="Disordered" evidence="2">
    <location>
        <begin position="1087"/>
        <end position="1126"/>
    </location>
</feature>
<keyword evidence="1 3" id="KW-0732">Signal</keyword>
<dbReference type="InterPro" id="IPR013022">
    <property type="entry name" value="Xyl_isomerase-like_TIM-brl"/>
</dbReference>
<organism evidence="6 7">
    <name type="scientific">Phytohabitans flavus</name>
    <dbReference type="NCBI Taxonomy" id="1076124"/>
    <lineage>
        <taxon>Bacteria</taxon>
        <taxon>Bacillati</taxon>
        <taxon>Actinomycetota</taxon>
        <taxon>Actinomycetes</taxon>
        <taxon>Micromonosporales</taxon>
        <taxon>Micromonosporaceae</taxon>
    </lineage>
</organism>
<dbReference type="Pfam" id="PF01261">
    <property type="entry name" value="AP_endonuc_2"/>
    <property type="match status" value="1"/>
</dbReference>
<dbReference type="SMART" id="SM00089">
    <property type="entry name" value="PKD"/>
    <property type="match status" value="1"/>
</dbReference>
<dbReference type="KEGG" id="pfla:Pflav_064710"/>
<name>A0A6F8Y261_9ACTN</name>
<dbReference type="GO" id="GO:0030246">
    <property type="term" value="F:carbohydrate binding"/>
    <property type="evidence" value="ECO:0007669"/>
    <property type="project" value="InterPro"/>
</dbReference>